<dbReference type="Pfam" id="PF01541">
    <property type="entry name" value="GIY-YIG"/>
    <property type="match status" value="1"/>
</dbReference>
<dbReference type="GO" id="GO:0004519">
    <property type="term" value="F:endonuclease activity"/>
    <property type="evidence" value="ECO:0007669"/>
    <property type="project" value="UniProtKB-KW"/>
</dbReference>
<organism evidence="2">
    <name type="scientific">Morchella brunnea</name>
    <dbReference type="NCBI Taxonomy" id="1174671"/>
    <lineage>
        <taxon>Eukaryota</taxon>
        <taxon>Fungi</taxon>
        <taxon>Dikarya</taxon>
        <taxon>Ascomycota</taxon>
        <taxon>Pezizomycotina</taxon>
        <taxon>Pezizomycetes</taxon>
        <taxon>Pezizales</taxon>
        <taxon>Morchellaceae</taxon>
        <taxon>Morchella</taxon>
    </lineage>
</organism>
<dbReference type="EMBL" id="MW538937">
    <property type="protein sequence ID" value="UBU98563.1"/>
    <property type="molecule type" value="Genomic_DNA"/>
</dbReference>
<dbReference type="RefSeq" id="YP_010218726.1">
    <property type="nucleotide sequence ID" value="NC_058917.1"/>
</dbReference>
<dbReference type="AlphaFoldDB" id="A0A8K1I7Y1"/>
<accession>A0A8K1I7Y1</accession>
<dbReference type="InterPro" id="IPR035901">
    <property type="entry name" value="GIY-YIG_endonuc_sf"/>
</dbReference>
<keyword evidence="2" id="KW-0255">Endonuclease</keyword>
<name>A0A8K1I7Y1_9PEZI</name>
<keyword evidence="2" id="KW-0496">Mitochondrion</keyword>
<gene>
    <name evidence="2" type="primary">orf151C</name>
</gene>
<keyword evidence="2" id="KW-0378">Hydrolase</keyword>
<evidence type="ECO:0000259" key="1">
    <source>
        <dbReference type="Pfam" id="PF01541"/>
    </source>
</evidence>
<dbReference type="InterPro" id="IPR000305">
    <property type="entry name" value="GIY-YIG_endonuc"/>
</dbReference>
<protein>
    <submittedName>
        <fullName evidence="2">GIY-YIG endonuclease</fullName>
    </submittedName>
</protein>
<reference evidence="2" key="1">
    <citation type="submission" date="2021-01" db="EMBL/GenBank/DDBJ databases">
        <authorList>
            <person name="Sun H.-H."/>
            <person name="Zhang S."/>
            <person name="Zhang Y.-J."/>
        </authorList>
    </citation>
    <scope>NUCLEOTIDE SEQUENCE</scope>
    <source>
        <strain evidence="2">CMM1</strain>
    </source>
</reference>
<sequence>MKEGRDFEMFFDDVQASKRDIYKKLKDEKGVYMFINKIDNSCYVGSSVDLRRRMAIHGLPPPRGRGAWGPTGPMHPSPGKAGYPQNCAHHYPARVRVCGEAAGDSLIYFHPHQTTTRSWSRGGGTREPAAEINRGEGHLRGWKEHYLRYME</sequence>
<evidence type="ECO:0000313" key="2">
    <source>
        <dbReference type="EMBL" id="UBU98563.1"/>
    </source>
</evidence>
<keyword evidence="2" id="KW-0540">Nuclease</keyword>
<feature type="domain" description="GIY-YIG" evidence="1">
    <location>
        <begin position="29"/>
        <end position="57"/>
    </location>
</feature>
<dbReference type="Gene3D" id="3.40.1440.10">
    <property type="entry name" value="GIY-YIG endonuclease"/>
    <property type="match status" value="1"/>
</dbReference>
<geneLocation type="mitochondrion" evidence="2"/>
<dbReference type="GeneID" id="68665223"/>
<proteinExistence type="predicted"/>
<dbReference type="SUPFAM" id="SSF82771">
    <property type="entry name" value="GIY-YIG endonuclease"/>
    <property type="match status" value="1"/>
</dbReference>